<accession>A0AAX6HQD3</accession>
<dbReference type="Proteomes" id="UP001140949">
    <property type="component" value="Unassembled WGS sequence"/>
</dbReference>
<reference evidence="1" key="2">
    <citation type="submission" date="2023-04" db="EMBL/GenBank/DDBJ databases">
        <authorList>
            <person name="Bruccoleri R.E."/>
            <person name="Oakeley E.J."/>
            <person name="Faust A.-M."/>
            <person name="Dessus-Babus S."/>
            <person name="Altorfer M."/>
            <person name="Burckhardt D."/>
            <person name="Oertli M."/>
            <person name="Naumann U."/>
            <person name="Petersen F."/>
            <person name="Wong J."/>
        </authorList>
    </citation>
    <scope>NUCLEOTIDE SEQUENCE</scope>
    <source>
        <strain evidence="1">GSM-AAB239-AS_SAM_17_03QT</strain>
        <tissue evidence="1">Leaf</tissue>
    </source>
</reference>
<dbReference type="EMBL" id="JANAVB010007399">
    <property type="protein sequence ID" value="KAJ6842787.1"/>
    <property type="molecule type" value="Genomic_DNA"/>
</dbReference>
<reference evidence="1" key="1">
    <citation type="journal article" date="2023" name="GigaByte">
        <title>Genome assembly of the bearded iris, Iris pallida Lam.</title>
        <authorList>
            <person name="Bruccoleri R.E."/>
            <person name="Oakeley E.J."/>
            <person name="Faust A.M.E."/>
            <person name="Altorfer M."/>
            <person name="Dessus-Babus S."/>
            <person name="Burckhardt D."/>
            <person name="Oertli M."/>
            <person name="Naumann U."/>
            <person name="Petersen F."/>
            <person name="Wong J."/>
        </authorList>
    </citation>
    <scope>NUCLEOTIDE SEQUENCE</scope>
    <source>
        <strain evidence="1">GSM-AAB239-AS_SAM_17_03QT</strain>
    </source>
</reference>
<protein>
    <submittedName>
        <fullName evidence="1">Uncharacterized protein</fullName>
    </submittedName>
</protein>
<organism evidence="1 2">
    <name type="scientific">Iris pallida</name>
    <name type="common">Sweet iris</name>
    <dbReference type="NCBI Taxonomy" id="29817"/>
    <lineage>
        <taxon>Eukaryota</taxon>
        <taxon>Viridiplantae</taxon>
        <taxon>Streptophyta</taxon>
        <taxon>Embryophyta</taxon>
        <taxon>Tracheophyta</taxon>
        <taxon>Spermatophyta</taxon>
        <taxon>Magnoliopsida</taxon>
        <taxon>Liliopsida</taxon>
        <taxon>Asparagales</taxon>
        <taxon>Iridaceae</taxon>
        <taxon>Iridoideae</taxon>
        <taxon>Irideae</taxon>
        <taxon>Iris</taxon>
    </lineage>
</organism>
<dbReference type="AlphaFoldDB" id="A0AAX6HQD3"/>
<name>A0AAX6HQD3_IRIPA</name>
<evidence type="ECO:0000313" key="2">
    <source>
        <dbReference type="Proteomes" id="UP001140949"/>
    </source>
</evidence>
<keyword evidence="2" id="KW-1185">Reference proteome</keyword>
<gene>
    <name evidence="1" type="ORF">M6B38_298580</name>
</gene>
<sequence length="44" mass="5362">MLDFELWDFSLTRVQPMARHKVQQLARHSYFGISMTLVYFTYFS</sequence>
<comment type="caution">
    <text evidence="1">The sequence shown here is derived from an EMBL/GenBank/DDBJ whole genome shotgun (WGS) entry which is preliminary data.</text>
</comment>
<proteinExistence type="predicted"/>
<evidence type="ECO:0000313" key="1">
    <source>
        <dbReference type="EMBL" id="KAJ6842787.1"/>
    </source>
</evidence>